<gene>
    <name evidence="2" type="ORF">N7U62_17375</name>
</gene>
<dbReference type="Gene3D" id="3.60.15.10">
    <property type="entry name" value="Ribonuclease Z/Hydroxyacylglutathione hydrolase-like"/>
    <property type="match status" value="1"/>
</dbReference>
<evidence type="ECO:0000313" key="3">
    <source>
        <dbReference type="Proteomes" id="UP001300692"/>
    </source>
</evidence>
<organism evidence="2 3">
    <name type="scientific">Reichenbachiella ulvae</name>
    <dbReference type="NCBI Taxonomy" id="2980104"/>
    <lineage>
        <taxon>Bacteria</taxon>
        <taxon>Pseudomonadati</taxon>
        <taxon>Bacteroidota</taxon>
        <taxon>Cytophagia</taxon>
        <taxon>Cytophagales</taxon>
        <taxon>Reichenbachiellaceae</taxon>
        <taxon>Reichenbachiella</taxon>
    </lineage>
</organism>
<dbReference type="CDD" id="cd07726">
    <property type="entry name" value="ST1585-like_MBL-fold"/>
    <property type="match status" value="1"/>
</dbReference>
<dbReference type="Proteomes" id="UP001300692">
    <property type="component" value="Unassembled WGS sequence"/>
</dbReference>
<dbReference type="InterPro" id="IPR001279">
    <property type="entry name" value="Metallo-B-lactamas"/>
</dbReference>
<evidence type="ECO:0000313" key="2">
    <source>
        <dbReference type="EMBL" id="MCV9388459.1"/>
    </source>
</evidence>
<feature type="domain" description="Metallo-beta-lactamase" evidence="1">
    <location>
        <begin position="17"/>
        <end position="218"/>
    </location>
</feature>
<dbReference type="SMART" id="SM00849">
    <property type="entry name" value="Lactamase_B"/>
    <property type="match status" value="1"/>
</dbReference>
<sequence>MNNIQIIDLKFKGLEHAIASYLIPSEEGPILIETGPHSTFRVLREAIENQGYNASEIKHVLLTHIHLDHAGAAWAFAEQGANIYVHPFGAGHIAEPGKLMASAKQIYQDQMDSLWGQMNPIPKDQIVEVGHEEVLTIGGVKIKSLHTPGHAKHHIAWQLLSGQAGIEDSIFTGDVAGVKIGNGPVQPPCPPPDINIEDWLESIKILRDTGAKRFYLTHYDKVEAIDEHLNELEKMLKSWSDFVYDNWKEGLSNEAIVPLFQTFTMNQLKAAGLTKIEIDQYEAANPSWMSVAGLVRYWKKKSQNQ</sequence>
<dbReference type="InterPro" id="IPR050855">
    <property type="entry name" value="NDM-1-like"/>
</dbReference>
<dbReference type="InterPro" id="IPR037482">
    <property type="entry name" value="ST1585_MBL-fold"/>
</dbReference>
<dbReference type="EMBL" id="JAOYOD010000001">
    <property type="protein sequence ID" value="MCV9388459.1"/>
    <property type="molecule type" value="Genomic_DNA"/>
</dbReference>
<dbReference type="PANTHER" id="PTHR42951:SF22">
    <property type="entry name" value="METALLO BETA-LACTAMASE SUPERFAMILY LIPOPROTEIN"/>
    <property type="match status" value="1"/>
</dbReference>
<dbReference type="PANTHER" id="PTHR42951">
    <property type="entry name" value="METALLO-BETA-LACTAMASE DOMAIN-CONTAINING"/>
    <property type="match status" value="1"/>
</dbReference>
<proteinExistence type="predicted"/>
<comment type="caution">
    <text evidence="2">The sequence shown here is derived from an EMBL/GenBank/DDBJ whole genome shotgun (WGS) entry which is preliminary data.</text>
</comment>
<dbReference type="RefSeq" id="WP_264139325.1">
    <property type="nucleotide sequence ID" value="NZ_JAOYOD010000001.1"/>
</dbReference>
<reference evidence="2 3" key="1">
    <citation type="submission" date="2022-10" db="EMBL/GenBank/DDBJ databases">
        <title>Comparative genomics and taxonomic characterization of three novel marine species of genus Reichenbachiella exhibiting antioxidant and polysaccharide degradation activities.</title>
        <authorList>
            <person name="Muhammad N."/>
            <person name="Lee Y.-J."/>
            <person name="Ko J."/>
            <person name="Kim S.-G."/>
        </authorList>
    </citation>
    <scope>NUCLEOTIDE SEQUENCE [LARGE SCALE GENOMIC DNA]</scope>
    <source>
        <strain evidence="2 3">ABR2-5</strain>
    </source>
</reference>
<dbReference type="SUPFAM" id="SSF56281">
    <property type="entry name" value="Metallo-hydrolase/oxidoreductase"/>
    <property type="match status" value="1"/>
</dbReference>
<protein>
    <submittedName>
        <fullName evidence="2">MBL fold metallo-hydrolase</fullName>
    </submittedName>
</protein>
<evidence type="ECO:0000259" key="1">
    <source>
        <dbReference type="SMART" id="SM00849"/>
    </source>
</evidence>
<name>A0ABT3CY50_9BACT</name>
<dbReference type="InterPro" id="IPR036866">
    <property type="entry name" value="RibonucZ/Hydroxyglut_hydro"/>
</dbReference>
<keyword evidence="3" id="KW-1185">Reference proteome</keyword>
<accession>A0ABT3CY50</accession>
<dbReference type="Pfam" id="PF00753">
    <property type="entry name" value="Lactamase_B"/>
    <property type="match status" value="1"/>
</dbReference>